<keyword evidence="3" id="KW-0805">Transcription regulation</keyword>
<dbReference type="PROSITE" id="PS50048">
    <property type="entry name" value="ZN2_CY6_FUNGAL_2"/>
    <property type="match status" value="1"/>
</dbReference>
<dbReference type="SUPFAM" id="SSF57701">
    <property type="entry name" value="Zn2/Cys6 DNA-binding domain"/>
    <property type="match status" value="1"/>
</dbReference>
<evidence type="ECO:0000313" key="9">
    <source>
        <dbReference type="Proteomes" id="UP000266673"/>
    </source>
</evidence>
<evidence type="ECO:0000313" key="8">
    <source>
        <dbReference type="EMBL" id="RIB29868.1"/>
    </source>
</evidence>
<dbReference type="GO" id="GO:0005634">
    <property type="term" value="C:nucleus"/>
    <property type="evidence" value="ECO:0007669"/>
    <property type="project" value="UniProtKB-SubCell"/>
</dbReference>
<dbReference type="Gene3D" id="4.10.240.10">
    <property type="entry name" value="Zn(2)-C6 fungal-type DNA-binding domain"/>
    <property type="match status" value="1"/>
</dbReference>
<accession>A0A397W6H0</accession>
<name>A0A397W6H0_9GLOM</name>
<dbReference type="InterPro" id="IPR036864">
    <property type="entry name" value="Zn2-C6_fun-type_DNA-bd_sf"/>
</dbReference>
<dbReference type="InterPro" id="IPR001138">
    <property type="entry name" value="Zn2Cys6_DnaBD"/>
</dbReference>
<dbReference type="EMBL" id="QKWP01000027">
    <property type="protein sequence ID" value="RIB29868.1"/>
    <property type="molecule type" value="Genomic_DNA"/>
</dbReference>
<evidence type="ECO:0000256" key="5">
    <source>
        <dbReference type="ARBA" id="ARBA00023242"/>
    </source>
</evidence>
<dbReference type="OrthoDB" id="39175at2759"/>
<evidence type="ECO:0000256" key="4">
    <source>
        <dbReference type="ARBA" id="ARBA00023163"/>
    </source>
</evidence>
<gene>
    <name evidence="8" type="ORF">C2G38_2027326</name>
</gene>
<comment type="caution">
    <text evidence="8">The sequence shown here is derived from an EMBL/GenBank/DDBJ whole genome shotgun (WGS) entry which is preliminary data.</text>
</comment>
<dbReference type="InterPro" id="IPR050815">
    <property type="entry name" value="TF_fung"/>
</dbReference>
<dbReference type="PANTHER" id="PTHR47338">
    <property type="entry name" value="ZN(II)2CYS6 TRANSCRIPTION FACTOR (EUROFUNG)-RELATED"/>
    <property type="match status" value="1"/>
</dbReference>
<keyword evidence="2" id="KW-0479">Metal-binding</keyword>
<reference evidence="8 9" key="1">
    <citation type="submission" date="2018-06" db="EMBL/GenBank/DDBJ databases">
        <title>Comparative genomics reveals the genomic features of Rhizophagus irregularis, R. cerebriforme, R. diaphanum and Gigaspora rosea, and their symbiotic lifestyle signature.</title>
        <authorList>
            <person name="Morin E."/>
            <person name="San Clemente H."/>
            <person name="Chen E.C.H."/>
            <person name="De La Providencia I."/>
            <person name="Hainaut M."/>
            <person name="Kuo A."/>
            <person name="Kohler A."/>
            <person name="Murat C."/>
            <person name="Tang N."/>
            <person name="Roy S."/>
            <person name="Loubradou J."/>
            <person name="Henrissat B."/>
            <person name="Grigoriev I.V."/>
            <person name="Corradi N."/>
            <person name="Roux C."/>
            <person name="Martin F.M."/>
        </authorList>
    </citation>
    <scope>NUCLEOTIDE SEQUENCE [LARGE SCALE GENOMIC DNA]</scope>
    <source>
        <strain evidence="8 9">DAOM 194757</strain>
    </source>
</reference>
<evidence type="ECO:0000256" key="2">
    <source>
        <dbReference type="ARBA" id="ARBA00022723"/>
    </source>
</evidence>
<evidence type="ECO:0000256" key="3">
    <source>
        <dbReference type="ARBA" id="ARBA00023015"/>
    </source>
</evidence>
<keyword evidence="4" id="KW-0804">Transcription</keyword>
<dbReference type="Proteomes" id="UP000266673">
    <property type="component" value="Unassembled WGS sequence"/>
</dbReference>
<dbReference type="GO" id="GO:0008270">
    <property type="term" value="F:zinc ion binding"/>
    <property type="evidence" value="ECO:0007669"/>
    <property type="project" value="InterPro"/>
</dbReference>
<dbReference type="AlphaFoldDB" id="A0A397W6H0"/>
<dbReference type="PROSITE" id="PS00463">
    <property type="entry name" value="ZN2_CY6_FUNGAL_1"/>
    <property type="match status" value="1"/>
</dbReference>
<evidence type="ECO:0000259" key="7">
    <source>
        <dbReference type="PROSITE" id="PS50048"/>
    </source>
</evidence>
<dbReference type="CDD" id="cd00067">
    <property type="entry name" value="GAL4"/>
    <property type="match status" value="1"/>
</dbReference>
<sequence>MGKEKKEERKQKSKENKRKNILNACSCCRIKKIRCSGGAPCVYCTRNGLMCLYPPAKKRGPKNRQKNLLHNDISRVQKNDTINNLTERINNAENMLVDLNKVVSDELIDKSREPSAQSFDKHSQSITATTFAYEQSFLSSTVYQETVNNYMNLQYGNSTSPIEFTENSLQYFSQDISPFYQSNNMILTSQQSDFEGQSYVLQDTLPTFLEDNTLLSEVYSTLITEESNLTEAFPSDKHSL</sequence>
<feature type="coiled-coil region" evidence="6">
    <location>
        <begin position="75"/>
        <end position="102"/>
    </location>
</feature>
<dbReference type="Pfam" id="PF00172">
    <property type="entry name" value="Zn_clus"/>
    <property type="match status" value="1"/>
</dbReference>
<evidence type="ECO:0000256" key="1">
    <source>
        <dbReference type="ARBA" id="ARBA00004123"/>
    </source>
</evidence>
<proteinExistence type="predicted"/>
<keyword evidence="6" id="KW-0175">Coiled coil</keyword>
<evidence type="ECO:0000256" key="6">
    <source>
        <dbReference type="SAM" id="Coils"/>
    </source>
</evidence>
<protein>
    <recommendedName>
        <fullName evidence="7">Zn(2)-C6 fungal-type domain-containing protein</fullName>
    </recommendedName>
</protein>
<feature type="domain" description="Zn(2)-C6 fungal-type" evidence="7">
    <location>
        <begin position="24"/>
        <end position="53"/>
    </location>
</feature>
<dbReference type="PANTHER" id="PTHR47338:SF5">
    <property type="entry name" value="ZN(II)2CYS6 TRANSCRIPTION FACTOR (EUROFUNG)"/>
    <property type="match status" value="1"/>
</dbReference>
<dbReference type="GO" id="GO:0000981">
    <property type="term" value="F:DNA-binding transcription factor activity, RNA polymerase II-specific"/>
    <property type="evidence" value="ECO:0007669"/>
    <property type="project" value="InterPro"/>
</dbReference>
<dbReference type="SMART" id="SM00066">
    <property type="entry name" value="GAL4"/>
    <property type="match status" value="1"/>
</dbReference>
<organism evidence="8 9">
    <name type="scientific">Gigaspora rosea</name>
    <dbReference type="NCBI Taxonomy" id="44941"/>
    <lineage>
        <taxon>Eukaryota</taxon>
        <taxon>Fungi</taxon>
        <taxon>Fungi incertae sedis</taxon>
        <taxon>Mucoromycota</taxon>
        <taxon>Glomeromycotina</taxon>
        <taxon>Glomeromycetes</taxon>
        <taxon>Diversisporales</taxon>
        <taxon>Gigasporaceae</taxon>
        <taxon>Gigaspora</taxon>
    </lineage>
</organism>
<keyword evidence="9" id="KW-1185">Reference proteome</keyword>
<keyword evidence="5" id="KW-0539">Nucleus</keyword>
<comment type="subcellular location">
    <subcellularLocation>
        <location evidence="1">Nucleus</location>
    </subcellularLocation>
</comment>